<dbReference type="EMBL" id="NEDP02003383">
    <property type="protein sequence ID" value="OWF48805.1"/>
    <property type="molecule type" value="Genomic_DNA"/>
</dbReference>
<sequence>MAVDSFLKGLLDKRVALAVIDKASSTLDNTLALMKGAITIQKHVYGSTKQFNTCKGYDSANTSSGVREIFLYSDNDLRQRKTLLLPVKLHGEECQAVGSGLCH</sequence>
<gene>
    <name evidence="1" type="ORF">KP79_PYT14609</name>
</gene>
<accession>A0A210QJ51</accession>
<organism evidence="1 2">
    <name type="scientific">Mizuhopecten yessoensis</name>
    <name type="common">Japanese scallop</name>
    <name type="synonym">Patinopecten yessoensis</name>
    <dbReference type="NCBI Taxonomy" id="6573"/>
    <lineage>
        <taxon>Eukaryota</taxon>
        <taxon>Metazoa</taxon>
        <taxon>Spiralia</taxon>
        <taxon>Lophotrochozoa</taxon>
        <taxon>Mollusca</taxon>
        <taxon>Bivalvia</taxon>
        <taxon>Autobranchia</taxon>
        <taxon>Pteriomorphia</taxon>
        <taxon>Pectinida</taxon>
        <taxon>Pectinoidea</taxon>
        <taxon>Pectinidae</taxon>
        <taxon>Mizuhopecten</taxon>
    </lineage>
</organism>
<comment type="caution">
    <text evidence="1">The sequence shown here is derived from an EMBL/GenBank/DDBJ whole genome shotgun (WGS) entry which is preliminary data.</text>
</comment>
<evidence type="ECO:0000313" key="2">
    <source>
        <dbReference type="Proteomes" id="UP000242188"/>
    </source>
</evidence>
<evidence type="ECO:0000313" key="1">
    <source>
        <dbReference type="EMBL" id="OWF48805.1"/>
    </source>
</evidence>
<protein>
    <submittedName>
        <fullName evidence="1">Uncharacterized protein</fullName>
    </submittedName>
</protein>
<proteinExistence type="predicted"/>
<dbReference type="Proteomes" id="UP000242188">
    <property type="component" value="Unassembled WGS sequence"/>
</dbReference>
<dbReference type="AlphaFoldDB" id="A0A210QJ51"/>
<keyword evidence="2" id="KW-1185">Reference proteome</keyword>
<reference evidence="1 2" key="1">
    <citation type="journal article" date="2017" name="Nat. Ecol. Evol.">
        <title>Scallop genome provides insights into evolution of bilaterian karyotype and development.</title>
        <authorList>
            <person name="Wang S."/>
            <person name="Zhang J."/>
            <person name="Jiao W."/>
            <person name="Li J."/>
            <person name="Xun X."/>
            <person name="Sun Y."/>
            <person name="Guo X."/>
            <person name="Huan P."/>
            <person name="Dong B."/>
            <person name="Zhang L."/>
            <person name="Hu X."/>
            <person name="Sun X."/>
            <person name="Wang J."/>
            <person name="Zhao C."/>
            <person name="Wang Y."/>
            <person name="Wang D."/>
            <person name="Huang X."/>
            <person name="Wang R."/>
            <person name="Lv J."/>
            <person name="Li Y."/>
            <person name="Zhang Z."/>
            <person name="Liu B."/>
            <person name="Lu W."/>
            <person name="Hui Y."/>
            <person name="Liang J."/>
            <person name="Zhou Z."/>
            <person name="Hou R."/>
            <person name="Li X."/>
            <person name="Liu Y."/>
            <person name="Li H."/>
            <person name="Ning X."/>
            <person name="Lin Y."/>
            <person name="Zhao L."/>
            <person name="Xing Q."/>
            <person name="Dou J."/>
            <person name="Li Y."/>
            <person name="Mao J."/>
            <person name="Guo H."/>
            <person name="Dou H."/>
            <person name="Li T."/>
            <person name="Mu C."/>
            <person name="Jiang W."/>
            <person name="Fu Q."/>
            <person name="Fu X."/>
            <person name="Miao Y."/>
            <person name="Liu J."/>
            <person name="Yu Q."/>
            <person name="Li R."/>
            <person name="Liao H."/>
            <person name="Li X."/>
            <person name="Kong Y."/>
            <person name="Jiang Z."/>
            <person name="Chourrout D."/>
            <person name="Li R."/>
            <person name="Bao Z."/>
        </authorList>
    </citation>
    <scope>NUCLEOTIDE SEQUENCE [LARGE SCALE GENOMIC DNA]</scope>
    <source>
        <strain evidence="1 2">PY_sf001</strain>
    </source>
</reference>
<name>A0A210QJ51_MIZYE</name>